<reference evidence="1 2" key="1">
    <citation type="submission" date="2021-03" db="EMBL/GenBank/DDBJ databases">
        <title>Metabolic Capacity of the Antarctic Cyanobacterium Phormidium pseudopriestleyi that Sustains Oxygenic Photosynthesis in the Presence of Hydrogen Sulfide.</title>
        <authorList>
            <person name="Lumian J.E."/>
            <person name="Jungblut A.D."/>
            <person name="Dillon M.L."/>
            <person name="Hawes I."/>
            <person name="Doran P.T."/>
            <person name="Mackey T.J."/>
            <person name="Dick G.J."/>
            <person name="Grettenberger C.L."/>
            <person name="Sumner D.Y."/>
        </authorList>
    </citation>
    <scope>NUCLEOTIDE SEQUENCE [LARGE SCALE GENOMIC DNA]</scope>
    <source>
        <strain evidence="1 2">FRX01</strain>
    </source>
</reference>
<dbReference type="RefSeq" id="WP_207088470.1">
    <property type="nucleotide sequence ID" value="NZ_JAFLQW010000338.1"/>
</dbReference>
<comment type="caution">
    <text evidence="1">The sequence shown here is derived from an EMBL/GenBank/DDBJ whole genome shotgun (WGS) entry which is preliminary data.</text>
</comment>
<sequence>MPERSLKVHPDHIQTVESAFASSPFPSKQALATEVGLHRTTVSHYFNRIAIDRLNFIEISTRLGLDWETIADVELPPEDPYYIKPAIASQCYEEILKPGCLIRIKAPWQMGKTSLMSGTLNHAQSLGYRTVALNFREAIADELQNLEGVLQWFCISVGEVLGVTKSVE</sequence>
<feature type="non-terminal residue" evidence="1">
    <location>
        <position position="168"/>
    </location>
</feature>
<evidence type="ECO:0000313" key="2">
    <source>
        <dbReference type="Proteomes" id="UP000664844"/>
    </source>
</evidence>
<accession>A0ABS3FSY9</accession>
<name>A0ABS3FSY9_9CYAN</name>
<protein>
    <submittedName>
        <fullName evidence="1">AAA-like domain-containing protein</fullName>
    </submittedName>
</protein>
<organism evidence="1 2">
    <name type="scientific">Phormidium pseudopriestleyi FRX01</name>
    <dbReference type="NCBI Taxonomy" id="1759528"/>
    <lineage>
        <taxon>Bacteria</taxon>
        <taxon>Bacillati</taxon>
        <taxon>Cyanobacteriota</taxon>
        <taxon>Cyanophyceae</taxon>
        <taxon>Oscillatoriophycideae</taxon>
        <taxon>Oscillatoriales</taxon>
        <taxon>Oscillatoriaceae</taxon>
        <taxon>Phormidium</taxon>
    </lineage>
</organism>
<evidence type="ECO:0000313" key="1">
    <source>
        <dbReference type="EMBL" id="MBO0349967.1"/>
    </source>
</evidence>
<gene>
    <name evidence="1" type="ORF">J0895_12765</name>
</gene>
<proteinExistence type="predicted"/>
<dbReference type="Proteomes" id="UP000664844">
    <property type="component" value="Unassembled WGS sequence"/>
</dbReference>
<dbReference type="EMBL" id="JAFLQW010000338">
    <property type="protein sequence ID" value="MBO0349967.1"/>
    <property type="molecule type" value="Genomic_DNA"/>
</dbReference>
<keyword evidence="2" id="KW-1185">Reference proteome</keyword>
<dbReference type="Pfam" id="PF14516">
    <property type="entry name" value="AAA_35"/>
    <property type="match status" value="1"/>
</dbReference>